<keyword evidence="2" id="KW-0732">Signal</keyword>
<protein>
    <submittedName>
        <fullName evidence="3">Uncharacterized protein</fullName>
    </submittedName>
</protein>
<organism evidence="3 4">
    <name type="scientific">Ideonella aquatica</name>
    <dbReference type="NCBI Taxonomy" id="2824119"/>
    <lineage>
        <taxon>Bacteria</taxon>
        <taxon>Pseudomonadati</taxon>
        <taxon>Pseudomonadota</taxon>
        <taxon>Betaproteobacteria</taxon>
        <taxon>Burkholderiales</taxon>
        <taxon>Sphaerotilaceae</taxon>
        <taxon>Ideonella</taxon>
    </lineage>
</organism>
<dbReference type="EMBL" id="JAGQDE010000038">
    <property type="protein sequence ID" value="MBQ0961748.1"/>
    <property type="molecule type" value="Genomic_DNA"/>
</dbReference>
<dbReference type="RefSeq" id="WP_210804435.1">
    <property type="nucleotide sequence ID" value="NZ_JAGQDE010000038.1"/>
</dbReference>
<feature type="signal peptide" evidence="2">
    <location>
        <begin position="1"/>
        <end position="23"/>
    </location>
</feature>
<dbReference type="AlphaFoldDB" id="A0A940YTV1"/>
<comment type="caution">
    <text evidence="3">The sequence shown here is derived from an EMBL/GenBank/DDBJ whole genome shotgun (WGS) entry which is preliminary data.</text>
</comment>
<evidence type="ECO:0000313" key="4">
    <source>
        <dbReference type="Proteomes" id="UP000678374"/>
    </source>
</evidence>
<keyword evidence="4" id="KW-1185">Reference proteome</keyword>
<evidence type="ECO:0000313" key="3">
    <source>
        <dbReference type="EMBL" id="MBQ0961748.1"/>
    </source>
</evidence>
<feature type="region of interest" description="Disordered" evidence="1">
    <location>
        <begin position="150"/>
        <end position="207"/>
    </location>
</feature>
<evidence type="ECO:0000256" key="2">
    <source>
        <dbReference type="SAM" id="SignalP"/>
    </source>
</evidence>
<feature type="compositionally biased region" description="Basic and acidic residues" evidence="1">
    <location>
        <begin position="183"/>
        <end position="195"/>
    </location>
</feature>
<sequence length="207" mass="22638">MKNCLLLPSALLLAVWTFGAANAQTLSEDLRPTTADDSCEFGYRLASDELWESAAIQRRSDRMIDLALQKAITYCKNGDSLMVARGGPNARGYVHDYFSVAALLCRRPDIQETKKPPLQPGQQAVIEFRCTITKVDALKAKVARGEPLFKWPNDFVDPRPGDNVPRPGEAQAGVSTQPPKANADCKDPKSPHYADRCGISPASPPKN</sequence>
<name>A0A940YTV1_9BURK</name>
<proteinExistence type="predicted"/>
<feature type="chain" id="PRO_5037575246" evidence="2">
    <location>
        <begin position="24"/>
        <end position="207"/>
    </location>
</feature>
<evidence type="ECO:0000256" key="1">
    <source>
        <dbReference type="SAM" id="MobiDB-lite"/>
    </source>
</evidence>
<accession>A0A940YTV1</accession>
<gene>
    <name evidence="3" type="ORF">KAK06_22620</name>
</gene>
<dbReference type="Proteomes" id="UP000678374">
    <property type="component" value="Unassembled WGS sequence"/>
</dbReference>
<reference evidence="3" key="1">
    <citation type="submission" date="2021-04" db="EMBL/GenBank/DDBJ databases">
        <title>The genome sequence of Ideonella sp. 4Y11.</title>
        <authorList>
            <person name="Liu Y."/>
        </authorList>
    </citation>
    <scope>NUCLEOTIDE SEQUENCE</scope>
    <source>
        <strain evidence="3">4Y11</strain>
    </source>
</reference>